<organism evidence="5 6">
    <name type="scientific">Ideonella azotifigens</name>
    <dbReference type="NCBI Taxonomy" id="513160"/>
    <lineage>
        <taxon>Bacteria</taxon>
        <taxon>Pseudomonadati</taxon>
        <taxon>Pseudomonadota</taxon>
        <taxon>Betaproteobacteria</taxon>
        <taxon>Burkholderiales</taxon>
        <taxon>Sphaerotilaceae</taxon>
        <taxon>Ideonella</taxon>
    </lineage>
</organism>
<dbReference type="EMBL" id="BAAAEW010000033">
    <property type="protein sequence ID" value="GAA0762998.1"/>
    <property type="molecule type" value="Genomic_DNA"/>
</dbReference>
<dbReference type="Pfam" id="PF01738">
    <property type="entry name" value="DLH"/>
    <property type="match status" value="1"/>
</dbReference>
<evidence type="ECO:0000313" key="6">
    <source>
        <dbReference type="Proteomes" id="UP001500279"/>
    </source>
</evidence>
<dbReference type="Proteomes" id="UP001500279">
    <property type="component" value="Unassembled WGS sequence"/>
</dbReference>
<proteinExistence type="predicted"/>
<evidence type="ECO:0000256" key="3">
    <source>
        <dbReference type="SAM" id="SignalP"/>
    </source>
</evidence>
<dbReference type="SUPFAM" id="SSF48452">
    <property type="entry name" value="TPR-like"/>
    <property type="match status" value="1"/>
</dbReference>
<comment type="caution">
    <text evidence="5">The sequence shown here is derived from an EMBL/GenBank/DDBJ whole genome shotgun (WGS) entry which is preliminary data.</text>
</comment>
<evidence type="ECO:0000259" key="4">
    <source>
        <dbReference type="Pfam" id="PF01738"/>
    </source>
</evidence>
<dbReference type="SUPFAM" id="SSF53474">
    <property type="entry name" value="alpha/beta-Hydrolases"/>
    <property type="match status" value="1"/>
</dbReference>
<evidence type="ECO:0000313" key="5">
    <source>
        <dbReference type="EMBL" id="GAA0762998.1"/>
    </source>
</evidence>
<feature type="signal peptide" evidence="3">
    <location>
        <begin position="1"/>
        <end position="20"/>
    </location>
</feature>
<feature type="repeat" description="TPR" evidence="2">
    <location>
        <begin position="468"/>
        <end position="501"/>
    </location>
</feature>
<feature type="domain" description="Dienelactone hydrolase" evidence="4">
    <location>
        <begin position="144"/>
        <end position="253"/>
    </location>
</feature>
<evidence type="ECO:0000256" key="1">
    <source>
        <dbReference type="ARBA" id="ARBA00022801"/>
    </source>
</evidence>
<sequence>MRSLLLSLALLLGLPCAARAESNFTRLNPPGPHAVGLRVIEQYDFSRGYRGPTDTVTGKPVTGERARPVQTLIWYPAETGAAPAMKVVDYLRLGAGDDDFSRPPAERAAQAAQFVQGRVAALPPARAQAELAAPMLAVRDAAAATGQWPVVIYAPSFGAWSFENADLCEYLASQGYLVIASPSIGQSSREMTSDLEGVEAQVADIRFLIGFAHGLPQADSSRVAVIGYSWGGLANVLAAAKDSRIGAVVSLDGSVRYWPDLVKQAGYATPARNTAPLLYLAARPVEIEELSEGRNKATSYLNRLKYADVYRVTLYPMTHPNFSVMFDQRLRPDEQYQDYDKAELSTAYAWLETYVRRFLDAYLKGDTASRAFLDLPAASSGAPAHLLKVNASHSQGTPPTRASFAAELARRGADHASEIYQSFKAQEPDFSLSEDELNAWGYQLIGMGDRKAAVALLRLAAELNKESWNAFDSLGEAYANDGAKAQAIAAYRQSLVLNPKNEHAVAQLKVLGAKP</sequence>
<reference evidence="5 6" key="1">
    <citation type="journal article" date="2019" name="Int. J. Syst. Evol. Microbiol.">
        <title>The Global Catalogue of Microorganisms (GCM) 10K type strain sequencing project: providing services to taxonomists for standard genome sequencing and annotation.</title>
        <authorList>
            <consortium name="The Broad Institute Genomics Platform"/>
            <consortium name="The Broad Institute Genome Sequencing Center for Infectious Disease"/>
            <person name="Wu L."/>
            <person name="Ma J."/>
        </authorList>
    </citation>
    <scope>NUCLEOTIDE SEQUENCE [LARGE SCALE GENOMIC DNA]</scope>
    <source>
        <strain evidence="5 6">JCM 15503</strain>
    </source>
</reference>
<dbReference type="InterPro" id="IPR029058">
    <property type="entry name" value="AB_hydrolase_fold"/>
</dbReference>
<dbReference type="PANTHER" id="PTHR22946:SF9">
    <property type="entry name" value="POLYKETIDE TRANSFERASE AF380"/>
    <property type="match status" value="1"/>
</dbReference>
<dbReference type="Gene3D" id="1.25.40.10">
    <property type="entry name" value="Tetratricopeptide repeat domain"/>
    <property type="match status" value="1"/>
</dbReference>
<dbReference type="Gene3D" id="3.40.50.1820">
    <property type="entry name" value="alpha/beta hydrolase"/>
    <property type="match status" value="1"/>
</dbReference>
<keyword evidence="3" id="KW-0732">Signal</keyword>
<keyword evidence="6" id="KW-1185">Reference proteome</keyword>
<gene>
    <name evidence="5" type="ORF">GCM10009107_48030</name>
</gene>
<feature type="chain" id="PRO_5047473756" description="Dienelactone hydrolase domain-containing protein" evidence="3">
    <location>
        <begin position="21"/>
        <end position="515"/>
    </location>
</feature>
<dbReference type="SMART" id="SM00028">
    <property type="entry name" value="TPR"/>
    <property type="match status" value="2"/>
</dbReference>
<evidence type="ECO:0000256" key="2">
    <source>
        <dbReference type="PROSITE-ProRule" id="PRU00339"/>
    </source>
</evidence>
<keyword evidence="2" id="KW-0802">TPR repeat</keyword>
<dbReference type="PROSITE" id="PS50005">
    <property type="entry name" value="TPR"/>
    <property type="match status" value="1"/>
</dbReference>
<keyword evidence="1" id="KW-0378">Hydrolase</keyword>
<dbReference type="InterPro" id="IPR019734">
    <property type="entry name" value="TPR_rpt"/>
</dbReference>
<dbReference type="PANTHER" id="PTHR22946">
    <property type="entry name" value="DIENELACTONE HYDROLASE DOMAIN-CONTAINING PROTEIN-RELATED"/>
    <property type="match status" value="1"/>
</dbReference>
<accession>A0ABN1KDP4</accession>
<dbReference type="InterPro" id="IPR050261">
    <property type="entry name" value="FrsA_esterase"/>
</dbReference>
<name>A0ABN1KDP4_9BURK</name>
<dbReference type="InterPro" id="IPR002925">
    <property type="entry name" value="Dienelactn_hydro"/>
</dbReference>
<dbReference type="InterPro" id="IPR011990">
    <property type="entry name" value="TPR-like_helical_dom_sf"/>
</dbReference>
<dbReference type="RefSeq" id="WP_141284272.1">
    <property type="nucleotide sequence ID" value="NZ_BAAAEW010000033.1"/>
</dbReference>
<protein>
    <recommendedName>
        <fullName evidence="4">Dienelactone hydrolase domain-containing protein</fullName>
    </recommendedName>
</protein>